<evidence type="ECO:0000256" key="1">
    <source>
        <dbReference type="ARBA" id="ARBA00022614"/>
    </source>
</evidence>
<dbReference type="PROSITE" id="PS51450">
    <property type="entry name" value="LRR"/>
    <property type="match status" value="3"/>
</dbReference>
<comment type="caution">
    <text evidence="4">The sequence shown here is derived from an EMBL/GenBank/DDBJ whole genome shotgun (WGS) entry which is preliminary data.</text>
</comment>
<dbReference type="PANTHER" id="PTHR45752:SF187">
    <property type="entry name" value="LEUCINE-RICH REPEAT AND IQ DOMAIN-CONTAINING PROTEIN 4"/>
    <property type="match status" value="1"/>
</dbReference>
<dbReference type="RefSeq" id="WP_142034605.1">
    <property type="nucleotide sequence ID" value="NZ_JBHTGS010000002.1"/>
</dbReference>
<dbReference type="Pfam" id="PF13855">
    <property type="entry name" value="LRR_8"/>
    <property type="match status" value="1"/>
</dbReference>
<evidence type="ECO:0000259" key="3">
    <source>
        <dbReference type="Pfam" id="PF23598"/>
    </source>
</evidence>
<name>A0A543AR41_9ACTN</name>
<sequence length="750" mass="83976">MTQPTPYRVIAAAEAEERFSVSAEVNYPYQKFTDEQEIRLHQGDLRITGDFESESDVDWLGYNTIVDGDLVVDGNVDWHDYGGGNFLLVTGNVTARNVILQGCPNMVVRGDLNVANAIFGFYGEDGGELIVDGKTTASLVVATYYFGMTFASRPDALIIADTHRIDCAVDFDDAEVNRVLRPEFLDDDAIETGEFATALKENRRVLRDGVKPLAVLTEEMLTRLVTDGATATELDLSGRRLTAVPPQVFQLPLLRRLDLSDNEIADLPEDILALSELEHLNLSNNEFEELPNHIGQLSGLRILEIESLGRMTRLPESIGDLRQLRRLNASMVNCSLPDSLDRLTRLTELDLSYWRRSAGPQAFPPVLTRLSSLTTLDIRSTRFTSLPARLANLRRLDELILDGALASLPDVSILADLTSLTRLHIDGRCPSGDDYPSFELLEPVWGMSQLVELSVDRFGRQTAYDSQQDDHVEVRPALSRLPDDLFDRLVNLRRLDLSFNDVTTLPESLYRLPHLEFVNLEYTDLDRATVERLGRDLPLVRLDLRNVTTRFDVEDPHWQRVHELVKTGAGHLNSDDRLAAETLEAALELCTPTAVYSAYDELYARYGLVNALGRLADQSGSDRPAVVERCRRHAEQILALVPAPGAIWHFTDEGAFQEECIRHAANALGWYAMEAGDLDEALTALEPGLAVADLSDHGFIFDTLVRVRLRRGERDAAYLIVDQILDGDPDFGDLQDLRYDADYLAWREAN</sequence>
<dbReference type="InParanoid" id="A0A543AR41"/>
<feature type="domain" description="Disease resistance R13L4/SHOC-2-like LRR" evidence="3">
    <location>
        <begin position="274"/>
        <end position="353"/>
    </location>
</feature>
<dbReference type="OrthoDB" id="4174881at2"/>
<dbReference type="InterPro" id="IPR003591">
    <property type="entry name" value="Leu-rich_rpt_typical-subtyp"/>
</dbReference>
<evidence type="ECO:0000256" key="2">
    <source>
        <dbReference type="ARBA" id="ARBA00022737"/>
    </source>
</evidence>
<protein>
    <submittedName>
        <fullName evidence="4">Leucine rich repeat (LRR) protein</fullName>
    </submittedName>
</protein>
<dbReference type="AlphaFoldDB" id="A0A543AR41"/>
<dbReference type="PANTHER" id="PTHR45752">
    <property type="entry name" value="LEUCINE-RICH REPEAT-CONTAINING"/>
    <property type="match status" value="1"/>
</dbReference>
<keyword evidence="2" id="KW-0677">Repeat</keyword>
<dbReference type="Gene3D" id="3.80.10.10">
    <property type="entry name" value="Ribonuclease Inhibitor"/>
    <property type="match status" value="2"/>
</dbReference>
<dbReference type="Proteomes" id="UP000317043">
    <property type="component" value="Unassembled WGS sequence"/>
</dbReference>
<reference evidence="4 5" key="1">
    <citation type="submission" date="2019-06" db="EMBL/GenBank/DDBJ databases">
        <title>Sequencing the genomes of 1000 actinobacteria strains.</title>
        <authorList>
            <person name="Klenk H.-P."/>
        </authorList>
    </citation>
    <scope>NUCLEOTIDE SEQUENCE [LARGE SCALE GENOMIC DNA]</scope>
    <source>
        <strain evidence="4 5">DSM 45928</strain>
    </source>
</reference>
<dbReference type="InterPro" id="IPR050715">
    <property type="entry name" value="LRR-SigEffector_domain"/>
</dbReference>
<dbReference type="Pfam" id="PF23598">
    <property type="entry name" value="LRR_14"/>
    <property type="match status" value="1"/>
</dbReference>
<dbReference type="InterPro" id="IPR001611">
    <property type="entry name" value="Leu-rich_rpt"/>
</dbReference>
<dbReference type="InterPro" id="IPR055414">
    <property type="entry name" value="LRR_R13L4/SHOC2-like"/>
</dbReference>
<dbReference type="InterPro" id="IPR011990">
    <property type="entry name" value="TPR-like_helical_dom_sf"/>
</dbReference>
<accession>A0A543AR41</accession>
<dbReference type="SMART" id="SM00369">
    <property type="entry name" value="LRR_TYP"/>
    <property type="match status" value="4"/>
</dbReference>
<dbReference type="InterPro" id="IPR032675">
    <property type="entry name" value="LRR_dom_sf"/>
</dbReference>
<keyword evidence="5" id="KW-1185">Reference proteome</keyword>
<evidence type="ECO:0000313" key="4">
    <source>
        <dbReference type="EMBL" id="TQL75042.1"/>
    </source>
</evidence>
<keyword evidence="1" id="KW-0433">Leucine-rich repeat</keyword>
<dbReference type="SMART" id="SM00364">
    <property type="entry name" value="LRR_BAC"/>
    <property type="match status" value="4"/>
</dbReference>
<evidence type="ECO:0000313" key="5">
    <source>
        <dbReference type="Proteomes" id="UP000317043"/>
    </source>
</evidence>
<dbReference type="SUPFAM" id="SSF52058">
    <property type="entry name" value="L domain-like"/>
    <property type="match status" value="1"/>
</dbReference>
<dbReference type="Gene3D" id="1.25.40.10">
    <property type="entry name" value="Tetratricopeptide repeat domain"/>
    <property type="match status" value="1"/>
</dbReference>
<gene>
    <name evidence="4" type="ORF">FB566_0534</name>
</gene>
<dbReference type="EMBL" id="VFOW01000001">
    <property type="protein sequence ID" value="TQL75042.1"/>
    <property type="molecule type" value="Genomic_DNA"/>
</dbReference>
<organism evidence="4 5">
    <name type="scientific">Stackebrandtia endophytica</name>
    <dbReference type="NCBI Taxonomy" id="1496996"/>
    <lineage>
        <taxon>Bacteria</taxon>
        <taxon>Bacillati</taxon>
        <taxon>Actinomycetota</taxon>
        <taxon>Actinomycetes</taxon>
        <taxon>Glycomycetales</taxon>
        <taxon>Glycomycetaceae</taxon>
        <taxon>Stackebrandtia</taxon>
    </lineage>
</organism>
<proteinExistence type="predicted"/>